<gene>
    <name evidence="2" type="ORF">SOCEGT47_079310</name>
</gene>
<proteinExistence type="predicted"/>
<feature type="region of interest" description="Disordered" evidence="1">
    <location>
        <begin position="1"/>
        <end position="100"/>
    </location>
</feature>
<dbReference type="Proteomes" id="UP000295781">
    <property type="component" value="Chromosome"/>
</dbReference>
<dbReference type="EMBL" id="CP012670">
    <property type="protein sequence ID" value="AUX27343.1"/>
    <property type="molecule type" value="Genomic_DNA"/>
</dbReference>
<accession>A0A4P2QDV3</accession>
<feature type="compositionally biased region" description="Polar residues" evidence="1">
    <location>
        <begin position="21"/>
        <end position="33"/>
    </location>
</feature>
<organism evidence="2 3">
    <name type="scientific">Sorangium cellulosum</name>
    <name type="common">Polyangium cellulosum</name>
    <dbReference type="NCBI Taxonomy" id="56"/>
    <lineage>
        <taxon>Bacteria</taxon>
        <taxon>Pseudomonadati</taxon>
        <taxon>Myxococcota</taxon>
        <taxon>Polyangia</taxon>
        <taxon>Polyangiales</taxon>
        <taxon>Polyangiaceae</taxon>
        <taxon>Sorangium</taxon>
    </lineage>
</organism>
<feature type="region of interest" description="Disordered" evidence="1">
    <location>
        <begin position="115"/>
        <end position="231"/>
    </location>
</feature>
<sequence length="249" mass="26958">MRTAHLAPSRGSCRHAGLPSAASSRSAPITASRGTAVKRLSHPSRATFSEGARRSGARNSVRRPLRREPARASPHGRIHEKWRPLNGMQNSENRAPDGPRLAGAHVAEALGWPRRRSRCEHRRSSASPGRKPAVARWRRTQAMERWPRGRRGAIEDVQAAGLAGPRRGGPTRDRAPSLPERASRSAAVEGQNGRHVAVKGSAGARRMQPHAPVGSGRTRRPRVRVDEATPARVGPRISAALRVARAHSA</sequence>
<name>A0A4P2QDV3_SORCE</name>
<evidence type="ECO:0000313" key="2">
    <source>
        <dbReference type="EMBL" id="AUX27343.1"/>
    </source>
</evidence>
<protein>
    <submittedName>
        <fullName evidence="2">Uncharacterized protein</fullName>
    </submittedName>
</protein>
<evidence type="ECO:0000256" key="1">
    <source>
        <dbReference type="SAM" id="MobiDB-lite"/>
    </source>
</evidence>
<reference evidence="2 3" key="1">
    <citation type="submission" date="2015-09" db="EMBL/GenBank/DDBJ databases">
        <title>Sorangium comparison.</title>
        <authorList>
            <person name="Zaburannyi N."/>
            <person name="Bunk B."/>
            <person name="Overmann J."/>
            <person name="Mueller R."/>
        </authorList>
    </citation>
    <scope>NUCLEOTIDE SEQUENCE [LARGE SCALE GENOMIC DNA]</scope>
    <source>
        <strain evidence="2 3">So ceGT47</strain>
    </source>
</reference>
<evidence type="ECO:0000313" key="3">
    <source>
        <dbReference type="Proteomes" id="UP000295781"/>
    </source>
</evidence>
<dbReference type="AlphaFoldDB" id="A0A4P2QDV3"/>